<dbReference type="NCBIfam" id="TIGR02227">
    <property type="entry name" value="sigpep_I_bact"/>
    <property type="match status" value="1"/>
</dbReference>
<dbReference type="SUPFAM" id="SSF51306">
    <property type="entry name" value="LexA/Signal peptidase"/>
    <property type="match status" value="1"/>
</dbReference>
<protein>
    <recommendedName>
        <fullName evidence="3 6">Signal peptidase I</fullName>
        <ecNumber evidence="3 6">3.4.21.89</ecNumber>
    </recommendedName>
</protein>
<dbReference type="OrthoDB" id="9802919at2"/>
<comment type="catalytic activity">
    <reaction evidence="1 6">
        <text>Cleavage of hydrophobic, N-terminal signal or leader sequences from secreted and periplasmic proteins.</text>
        <dbReference type="EC" id="3.4.21.89"/>
    </reaction>
</comment>
<dbReference type="InterPro" id="IPR019533">
    <property type="entry name" value="Peptidase_S26"/>
</dbReference>
<dbReference type="GO" id="GO:0004252">
    <property type="term" value="F:serine-type endopeptidase activity"/>
    <property type="evidence" value="ECO:0007669"/>
    <property type="project" value="InterPro"/>
</dbReference>
<dbReference type="PANTHER" id="PTHR43390:SF1">
    <property type="entry name" value="CHLOROPLAST PROCESSING PEPTIDASE"/>
    <property type="match status" value="1"/>
</dbReference>
<dbReference type="Proteomes" id="UP000321827">
    <property type="component" value="Unassembled WGS sequence"/>
</dbReference>
<dbReference type="PANTHER" id="PTHR43390">
    <property type="entry name" value="SIGNAL PEPTIDASE I"/>
    <property type="match status" value="1"/>
</dbReference>
<dbReference type="AlphaFoldDB" id="A0A511RKH6"/>
<comment type="similarity">
    <text evidence="2 6">Belongs to the peptidase S26 family.</text>
</comment>
<gene>
    <name evidence="8" type="ORF">ODE01S_15840</name>
</gene>
<reference evidence="8 9" key="1">
    <citation type="submission" date="2019-07" db="EMBL/GenBank/DDBJ databases">
        <title>Whole genome shotgun sequence of Oceanithermus desulfurans NBRC 100063.</title>
        <authorList>
            <person name="Hosoyama A."/>
            <person name="Uohara A."/>
            <person name="Ohji S."/>
            <person name="Ichikawa N."/>
        </authorList>
    </citation>
    <scope>NUCLEOTIDE SEQUENCE [LARGE SCALE GENOMIC DNA]</scope>
    <source>
        <strain evidence="8 9">NBRC 100063</strain>
    </source>
</reference>
<evidence type="ECO:0000259" key="7">
    <source>
        <dbReference type="Pfam" id="PF10502"/>
    </source>
</evidence>
<keyword evidence="6" id="KW-0472">Membrane</keyword>
<dbReference type="InterPro" id="IPR000223">
    <property type="entry name" value="Pept_S26A_signal_pept_1"/>
</dbReference>
<evidence type="ECO:0000256" key="4">
    <source>
        <dbReference type="ARBA" id="ARBA00022801"/>
    </source>
</evidence>
<evidence type="ECO:0000256" key="3">
    <source>
        <dbReference type="ARBA" id="ARBA00013208"/>
    </source>
</evidence>
<dbReference type="RefSeq" id="WP_147147641.1">
    <property type="nucleotide sequence ID" value="NZ_BJXN01000010.1"/>
</dbReference>
<dbReference type="Gene3D" id="2.10.109.10">
    <property type="entry name" value="Umud Fragment, subunit A"/>
    <property type="match status" value="1"/>
</dbReference>
<sequence length="273" mass="31145">MNVREFLRYLWHEWFRQVGEALLVAFVITTFFFTTVQVYGRSMVPTLQHGERVLVPKYEMWLERFGLRAWHRGEIVIVKPPPGAPNSVAAFPILGFQYRPYFIKRLVARPGDTVRVEEGRLVVNGVYVDESFITDKIQPYPDSFPRVLVIDGKVVGFQGYRVDNLPAYLNDALAMLEPVPEEVRLASRARPVEYVGTLRLAPGYYFVMGDNRTLGGSEDSRVFGPIPDPNIAGRASAVWWPPVTRDERGRWKLNLRRLTIPPGFRAVPDAPAN</sequence>
<dbReference type="InterPro" id="IPR019757">
    <property type="entry name" value="Pept_S26A_signal_pept_1_Lys-AS"/>
</dbReference>
<evidence type="ECO:0000256" key="2">
    <source>
        <dbReference type="ARBA" id="ARBA00009370"/>
    </source>
</evidence>
<feature type="active site" evidence="5">
    <location>
        <position position="104"/>
    </location>
</feature>
<dbReference type="EC" id="3.4.21.89" evidence="3 6"/>
<dbReference type="EMBL" id="BJXN01000010">
    <property type="protein sequence ID" value="GEM90150.1"/>
    <property type="molecule type" value="Genomic_DNA"/>
</dbReference>
<organism evidence="8 9">
    <name type="scientific">Oceanithermus desulfurans NBRC 100063</name>
    <dbReference type="NCBI Taxonomy" id="1227550"/>
    <lineage>
        <taxon>Bacteria</taxon>
        <taxon>Thermotogati</taxon>
        <taxon>Deinococcota</taxon>
        <taxon>Deinococci</taxon>
        <taxon>Thermales</taxon>
        <taxon>Thermaceae</taxon>
        <taxon>Oceanithermus</taxon>
    </lineage>
</organism>
<dbReference type="PRINTS" id="PR00727">
    <property type="entry name" value="LEADERPTASE"/>
</dbReference>
<accession>A0A511RKH6</accession>
<evidence type="ECO:0000256" key="1">
    <source>
        <dbReference type="ARBA" id="ARBA00000677"/>
    </source>
</evidence>
<keyword evidence="6" id="KW-0812">Transmembrane</keyword>
<dbReference type="Pfam" id="PF10502">
    <property type="entry name" value="Peptidase_S26"/>
    <property type="match status" value="1"/>
</dbReference>
<keyword evidence="4 6" id="KW-0378">Hydrolase</keyword>
<keyword evidence="6" id="KW-0645">Protease</keyword>
<dbReference type="PROSITE" id="PS00760">
    <property type="entry name" value="SPASE_I_2"/>
    <property type="match status" value="1"/>
</dbReference>
<dbReference type="GO" id="GO:0006465">
    <property type="term" value="P:signal peptide processing"/>
    <property type="evidence" value="ECO:0007669"/>
    <property type="project" value="InterPro"/>
</dbReference>
<evidence type="ECO:0000313" key="8">
    <source>
        <dbReference type="EMBL" id="GEM90150.1"/>
    </source>
</evidence>
<feature type="domain" description="Peptidase S26" evidence="7">
    <location>
        <begin position="12"/>
        <end position="240"/>
    </location>
</feature>
<evidence type="ECO:0000256" key="5">
    <source>
        <dbReference type="PIRSR" id="PIRSR600223-1"/>
    </source>
</evidence>
<comment type="subcellular location">
    <subcellularLocation>
        <location evidence="6">Membrane</location>
        <topology evidence="6">Single-pass type II membrane protein</topology>
    </subcellularLocation>
</comment>
<evidence type="ECO:0000256" key="6">
    <source>
        <dbReference type="RuleBase" id="RU362042"/>
    </source>
</evidence>
<feature type="transmembrane region" description="Helical" evidence="6">
    <location>
        <begin position="21"/>
        <end position="40"/>
    </location>
</feature>
<keyword evidence="6" id="KW-1133">Transmembrane helix</keyword>
<name>A0A511RKH6_9DEIN</name>
<comment type="caution">
    <text evidence="8">The sequence shown here is derived from an EMBL/GenBank/DDBJ whole genome shotgun (WGS) entry which is preliminary data.</text>
</comment>
<dbReference type="CDD" id="cd06530">
    <property type="entry name" value="S26_SPase_I"/>
    <property type="match status" value="2"/>
</dbReference>
<dbReference type="GO" id="GO:0009003">
    <property type="term" value="F:signal peptidase activity"/>
    <property type="evidence" value="ECO:0007669"/>
    <property type="project" value="UniProtKB-EC"/>
</dbReference>
<proteinExistence type="inferred from homology"/>
<evidence type="ECO:0000313" key="9">
    <source>
        <dbReference type="Proteomes" id="UP000321827"/>
    </source>
</evidence>
<feature type="active site" evidence="5">
    <location>
        <position position="42"/>
    </location>
</feature>
<dbReference type="InterPro" id="IPR036286">
    <property type="entry name" value="LexA/Signal_pep-like_sf"/>
</dbReference>
<dbReference type="GO" id="GO:0016020">
    <property type="term" value="C:membrane"/>
    <property type="evidence" value="ECO:0007669"/>
    <property type="project" value="UniProtKB-SubCell"/>
</dbReference>